<sequence>MPTYTGKCDCGQTTWEVELDKDTASHILCHCNTCKRLSGGAFTLNQIIPKDSLKFTKGGDELKKYTYSGESGKEVHCYYCPNCTTHPYHHQTALGDDKIILRTVLLTPEGTTEFQPAAEIFGKLKMGWEKEVATTFETLPPQ</sequence>
<dbReference type="InterPro" id="IPR006913">
    <property type="entry name" value="CENP-V/GFA"/>
</dbReference>
<dbReference type="GO" id="GO:0046872">
    <property type="term" value="F:metal ion binding"/>
    <property type="evidence" value="ECO:0007669"/>
    <property type="project" value="UniProtKB-KW"/>
</dbReference>
<evidence type="ECO:0000256" key="4">
    <source>
        <dbReference type="ARBA" id="ARBA00023239"/>
    </source>
</evidence>
<gene>
    <name evidence="6" type="ORF">W97_07675</name>
</gene>
<dbReference type="InterPro" id="IPR011057">
    <property type="entry name" value="Mss4-like_sf"/>
</dbReference>
<dbReference type="GeneID" id="19904986"/>
<dbReference type="Gene3D" id="3.90.1590.10">
    <property type="entry name" value="glutathione-dependent formaldehyde- activating enzyme (gfa)"/>
    <property type="match status" value="1"/>
</dbReference>
<comment type="similarity">
    <text evidence="1">Belongs to the Gfa family.</text>
</comment>
<evidence type="ECO:0000256" key="3">
    <source>
        <dbReference type="ARBA" id="ARBA00022833"/>
    </source>
</evidence>
<proteinExistence type="inferred from homology"/>
<dbReference type="RefSeq" id="XP_007783782.1">
    <property type="nucleotide sequence ID" value="XM_007785592.1"/>
</dbReference>
<name>R7Z2P8_CONA1</name>
<dbReference type="PANTHER" id="PTHR33337">
    <property type="entry name" value="GFA DOMAIN-CONTAINING PROTEIN"/>
    <property type="match status" value="1"/>
</dbReference>
<evidence type="ECO:0000256" key="2">
    <source>
        <dbReference type="ARBA" id="ARBA00022723"/>
    </source>
</evidence>
<evidence type="ECO:0000256" key="1">
    <source>
        <dbReference type="ARBA" id="ARBA00005495"/>
    </source>
</evidence>
<feature type="domain" description="CENP-V/GFA" evidence="5">
    <location>
        <begin position="4"/>
        <end position="129"/>
    </location>
</feature>
<dbReference type="Proteomes" id="UP000016924">
    <property type="component" value="Unassembled WGS sequence"/>
</dbReference>
<keyword evidence="2" id="KW-0479">Metal-binding</keyword>
<dbReference type="EMBL" id="JH767597">
    <property type="protein sequence ID" value="EON68465.1"/>
    <property type="molecule type" value="Genomic_DNA"/>
</dbReference>
<dbReference type="PROSITE" id="PS51891">
    <property type="entry name" value="CENP_V_GFA"/>
    <property type="match status" value="1"/>
</dbReference>
<dbReference type="GO" id="GO:0016846">
    <property type="term" value="F:carbon-sulfur lyase activity"/>
    <property type="evidence" value="ECO:0007669"/>
    <property type="project" value="InterPro"/>
</dbReference>
<evidence type="ECO:0000259" key="5">
    <source>
        <dbReference type="PROSITE" id="PS51891"/>
    </source>
</evidence>
<dbReference type="eggNOG" id="ENOG502SFKU">
    <property type="taxonomic scope" value="Eukaryota"/>
</dbReference>
<dbReference type="PANTHER" id="PTHR33337:SF30">
    <property type="entry name" value="DUF636 DOMAIN PROTEIN (AFU_ORTHOLOGUE AFUA_1G03180)"/>
    <property type="match status" value="1"/>
</dbReference>
<dbReference type="AlphaFoldDB" id="R7Z2P8"/>
<protein>
    <recommendedName>
        <fullName evidence="5">CENP-V/GFA domain-containing protein</fullName>
    </recommendedName>
</protein>
<evidence type="ECO:0000313" key="7">
    <source>
        <dbReference type="Proteomes" id="UP000016924"/>
    </source>
</evidence>
<dbReference type="OMA" id="TPFIETW"/>
<dbReference type="STRING" id="1168221.R7Z2P8"/>
<keyword evidence="3" id="KW-0862">Zinc</keyword>
<dbReference type="SUPFAM" id="SSF51316">
    <property type="entry name" value="Mss4-like"/>
    <property type="match status" value="1"/>
</dbReference>
<keyword evidence="4" id="KW-0456">Lyase</keyword>
<dbReference type="Pfam" id="PF04828">
    <property type="entry name" value="GFA"/>
    <property type="match status" value="1"/>
</dbReference>
<accession>R7Z2P8</accession>
<dbReference type="OrthoDB" id="1601230at2759"/>
<dbReference type="HOGENOM" id="CLU_055491_3_2_1"/>
<keyword evidence="7" id="KW-1185">Reference proteome</keyword>
<organism evidence="6 7">
    <name type="scientific">Coniosporium apollinis (strain CBS 100218)</name>
    <name type="common">Rock-inhabiting black yeast</name>
    <dbReference type="NCBI Taxonomy" id="1168221"/>
    <lineage>
        <taxon>Eukaryota</taxon>
        <taxon>Fungi</taxon>
        <taxon>Dikarya</taxon>
        <taxon>Ascomycota</taxon>
        <taxon>Pezizomycotina</taxon>
        <taxon>Dothideomycetes</taxon>
        <taxon>Dothideomycetes incertae sedis</taxon>
        <taxon>Coniosporium</taxon>
    </lineage>
</organism>
<evidence type="ECO:0000313" key="6">
    <source>
        <dbReference type="EMBL" id="EON68465.1"/>
    </source>
</evidence>
<reference evidence="7" key="1">
    <citation type="submission" date="2012-06" db="EMBL/GenBank/DDBJ databases">
        <title>The genome sequence of Coniosporium apollinis CBS 100218.</title>
        <authorList>
            <consortium name="The Broad Institute Genome Sequencing Platform"/>
            <person name="Cuomo C."/>
            <person name="Gorbushina A."/>
            <person name="Noack S."/>
            <person name="Walker B."/>
            <person name="Young S.K."/>
            <person name="Zeng Q."/>
            <person name="Gargeya S."/>
            <person name="Fitzgerald M."/>
            <person name="Haas B."/>
            <person name="Abouelleil A."/>
            <person name="Alvarado L."/>
            <person name="Arachchi H.M."/>
            <person name="Berlin A.M."/>
            <person name="Chapman S.B."/>
            <person name="Goldberg J."/>
            <person name="Griggs A."/>
            <person name="Gujja S."/>
            <person name="Hansen M."/>
            <person name="Howarth C."/>
            <person name="Imamovic A."/>
            <person name="Larimer J."/>
            <person name="McCowan C."/>
            <person name="Montmayeur A."/>
            <person name="Murphy C."/>
            <person name="Neiman D."/>
            <person name="Pearson M."/>
            <person name="Priest M."/>
            <person name="Roberts A."/>
            <person name="Saif S."/>
            <person name="Shea T."/>
            <person name="Sisk P."/>
            <person name="Sykes S."/>
            <person name="Wortman J."/>
            <person name="Nusbaum C."/>
            <person name="Birren B."/>
        </authorList>
    </citation>
    <scope>NUCLEOTIDE SEQUENCE [LARGE SCALE GENOMIC DNA]</scope>
    <source>
        <strain evidence="7">CBS 100218</strain>
    </source>
</reference>